<keyword evidence="5" id="KW-1185">Reference proteome</keyword>
<comment type="cofactor">
    <cofactor evidence="1">
        <name>Mg(2+)</name>
        <dbReference type="ChEBI" id="CHEBI:18420"/>
    </cofactor>
</comment>
<dbReference type="InterPro" id="IPR020476">
    <property type="entry name" value="Nudix_hydrolase"/>
</dbReference>
<reference evidence="4 5" key="1">
    <citation type="submission" date="2016-10" db="EMBL/GenBank/DDBJ databases">
        <authorList>
            <person name="de Groot N.N."/>
        </authorList>
    </citation>
    <scope>NUCLEOTIDE SEQUENCE [LARGE SCALE GENOMIC DNA]</scope>
    <source>
        <strain evidence="4 5">DSM 25294</strain>
    </source>
</reference>
<dbReference type="Pfam" id="PF00293">
    <property type="entry name" value="NUDIX"/>
    <property type="match status" value="1"/>
</dbReference>
<dbReference type="SUPFAM" id="SSF55811">
    <property type="entry name" value="Nudix"/>
    <property type="match status" value="1"/>
</dbReference>
<evidence type="ECO:0000313" key="5">
    <source>
        <dbReference type="Proteomes" id="UP000199382"/>
    </source>
</evidence>
<dbReference type="PANTHER" id="PTHR43046:SF14">
    <property type="entry name" value="MUTT_NUDIX FAMILY PROTEIN"/>
    <property type="match status" value="1"/>
</dbReference>
<keyword evidence="2" id="KW-0378">Hydrolase</keyword>
<evidence type="ECO:0000256" key="2">
    <source>
        <dbReference type="ARBA" id="ARBA00022801"/>
    </source>
</evidence>
<dbReference type="STRING" id="571298.SAMN04488026_10732"/>
<dbReference type="AlphaFoldDB" id="A0A1G9I805"/>
<dbReference type="PROSITE" id="PS51462">
    <property type="entry name" value="NUDIX"/>
    <property type="match status" value="1"/>
</dbReference>
<gene>
    <name evidence="4" type="ORF">SAMN04488026_10732</name>
</gene>
<dbReference type="Gene3D" id="3.90.79.10">
    <property type="entry name" value="Nucleoside Triphosphate Pyrophosphohydrolase"/>
    <property type="match status" value="1"/>
</dbReference>
<organism evidence="4 5">
    <name type="scientific">Aliiruegeria lutimaris</name>
    <dbReference type="NCBI Taxonomy" id="571298"/>
    <lineage>
        <taxon>Bacteria</taxon>
        <taxon>Pseudomonadati</taxon>
        <taxon>Pseudomonadota</taxon>
        <taxon>Alphaproteobacteria</taxon>
        <taxon>Rhodobacterales</taxon>
        <taxon>Roseobacteraceae</taxon>
        <taxon>Aliiruegeria</taxon>
    </lineage>
</organism>
<feature type="domain" description="Nudix hydrolase" evidence="3">
    <location>
        <begin position="22"/>
        <end position="154"/>
    </location>
</feature>
<accession>A0A1G9I805</accession>
<sequence length="165" mass="18030">MTKCPPSSEAATPTETLLKDNTPRLAVRALIVSDDRLLLVNAWPGVQSGLWCAPGGGVQPGQSLPENLRREVMEETGLRIAVGLPCLVNEFHAPASGFHQVEIFFRCTLQGGALSPEWRDPEGVVSNRIWASRAEMEQLRFKPDGLPEAAWGNGISYDPLELLIK</sequence>
<evidence type="ECO:0000259" key="3">
    <source>
        <dbReference type="PROSITE" id="PS51462"/>
    </source>
</evidence>
<evidence type="ECO:0000256" key="1">
    <source>
        <dbReference type="ARBA" id="ARBA00001946"/>
    </source>
</evidence>
<dbReference type="InterPro" id="IPR000086">
    <property type="entry name" value="NUDIX_hydrolase_dom"/>
</dbReference>
<dbReference type="InterPro" id="IPR015797">
    <property type="entry name" value="NUDIX_hydrolase-like_dom_sf"/>
</dbReference>
<name>A0A1G9I805_9RHOB</name>
<dbReference type="PRINTS" id="PR00502">
    <property type="entry name" value="NUDIXFAMILY"/>
</dbReference>
<evidence type="ECO:0000313" key="4">
    <source>
        <dbReference type="EMBL" id="SDL21359.1"/>
    </source>
</evidence>
<proteinExistence type="predicted"/>
<dbReference type="Proteomes" id="UP000199382">
    <property type="component" value="Unassembled WGS sequence"/>
</dbReference>
<dbReference type="GO" id="GO:0016787">
    <property type="term" value="F:hydrolase activity"/>
    <property type="evidence" value="ECO:0007669"/>
    <property type="project" value="UniProtKB-KW"/>
</dbReference>
<dbReference type="EMBL" id="FNEK01000073">
    <property type="protein sequence ID" value="SDL21359.1"/>
    <property type="molecule type" value="Genomic_DNA"/>
</dbReference>
<protein>
    <submittedName>
        <fullName evidence="4">ADP-ribose pyrophosphatase YjhB, NUDIX family</fullName>
    </submittedName>
</protein>
<dbReference type="PANTHER" id="PTHR43046">
    <property type="entry name" value="GDP-MANNOSE MANNOSYL HYDROLASE"/>
    <property type="match status" value="1"/>
</dbReference>